<keyword evidence="2" id="KW-1185">Reference proteome</keyword>
<protein>
    <submittedName>
        <fullName evidence="1">Uncharacterized protein</fullName>
    </submittedName>
</protein>
<dbReference type="EMBL" id="JANBUK010000142">
    <property type="protein sequence ID" value="KAJ2791469.1"/>
    <property type="molecule type" value="Genomic_DNA"/>
</dbReference>
<sequence>MSASVTKYSNLLDIDTSQPDVYETPDVEVPSVGRMQDDQPEIPLSEDISTDSLCVNKAAARFRASAGDTDSKSALSRYQRSLFRALQLESLSGPLEVSTGSSHLSETPEQRLRRLVYETQELREQLSSDSGGNDQQGVALMKLANGLTDELAQLSILSDRDSLGPEGGSLVSRSLWQRLHNPAQPPAEAGRAPARPVVSDALQLESRISMLEKVLGSSSAQPARDAAVGHSLVDSVSRLRQQMEVLADPQRVDGIQRRIKQVLVDMDRLDIATTQATRAAESVDAKGSAAPRIDQATVKRVDELYEKFTGIDSLIELAPATARRLQSLATLHGEASEVVARVGRIEREQAGALEEIKTMKEIADSLTSAMGENSATLAENMKHLDSRIYILNSRLDSLSRK</sequence>
<organism evidence="1 2">
    <name type="scientific">Coemansia linderi</name>
    <dbReference type="NCBI Taxonomy" id="2663919"/>
    <lineage>
        <taxon>Eukaryota</taxon>
        <taxon>Fungi</taxon>
        <taxon>Fungi incertae sedis</taxon>
        <taxon>Zoopagomycota</taxon>
        <taxon>Kickxellomycotina</taxon>
        <taxon>Kickxellomycetes</taxon>
        <taxon>Kickxellales</taxon>
        <taxon>Kickxellaceae</taxon>
        <taxon>Coemansia</taxon>
    </lineage>
</organism>
<dbReference type="Proteomes" id="UP001140066">
    <property type="component" value="Unassembled WGS sequence"/>
</dbReference>
<evidence type="ECO:0000313" key="1">
    <source>
        <dbReference type="EMBL" id="KAJ2791469.1"/>
    </source>
</evidence>
<gene>
    <name evidence="1" type="ORF">GGI18_001110</name>
</gene>
<evidence type="ECO:0000313" key="2">
    <source>
        <dbReference type="Proteomes" id="UP001140066"/>
    </source>
</evidence>
<comment type="caution">
    <text evidence="1">The sequence shown here is derived from an EMBL/GenBank/DDBJ whole genome shotgun (WGS) entry which is preliminary data.</text>
</comment>
<proteinExistence type="predicted"/>
<reference evidence="1" key="1">
    <citation type="submission" date="2022-07" db="EMBL/GenBank/DDBJ databases">
        <title>Phylogenomic reconstructions and comparative analyses of Kickxellomycotina fungi.</title>
        <authorList>
            <person name="Reynolds N.K."/>
            <person name="Stajich J.E."/>
            <person name="Barry K."/>
            <person name="Grigoriev I.V."/>
            <person name="Crous P."/>
            <person name="Smith M.E."/>
        </authorList>
    </citation>
    <scope>NUCLEOTIDE SEQUENCE</scope>
    <source>
        <strain evidence="1">BCRC 34191</strain>
    </source>
</reference>
<name>A0ACC1KL37_9FUNG</name>
<accession>A0ACC1KL37</accession>